<dbReference type="Pfam" id="PF00528">
    <property type="entry name" value="BPD_transp_1"/>
    <property type="match status" value="1"/>
</dbReference>
<evidence type="ECO:0000259" key="8">
    <source>
        <dbReference type="PROSITE" id="PS50928"/>
    </source>
</evidence>
<comment type="subcellular location">
    <subcellularLocation>
        <location evidence="1 7">Cell membrane</location>
        <topology evidence="1 7">Multi-pass membrane protein</topology>
    </subcellularLocation>
</comment>
<dbReference type="Proteomes" id="UP001596989">
    <property type="component" value="Unassembled WGS sequence"/>
</dbReference>
<dbReference type="PANTHER" id="PTHR43227">
    <property type="entry name" value="BLL4140 PROTEIN"/>
    <property type="match status" value="1"/>
</dbReference>
<feature type="transmembrane region" description="Helical" evidence="7">
    <location>
        <begin position="32"/>
        <end position="51"/>
    </location>
</feature>
<keyword evidence="2 7" id="KW-0813">Transport</keyword>
<comment type="similarity">
    <text evidence="7">Belongs to the binding-protein-dependent transport system permease family.</text>
</comment>
<gene>
    <name evidence="9" type="ORF">ACFQ2I_02190</name>
</gene>
<evidence type="ECO:0000313" key="9">
    <source>
        <dbReference type="EMBL" id="MFD0958194.1"/>
    </source>
</evidence>
<keyword evidence="10" id="KW-1185">Reference proteome</keyword>
<dbReference type="InterPro" id="IPR050809">
    <property type="entry name" value="UgpAE/MalFG_permease"/>
</dbReference>
<protein>
    <submittedName>
        <fullName evidence="9">ABC transporter permease</fullName>
    </submittedName>
</protein>
<dbReference type="InterPro" id="IPR035906">
    <property type="entry name" value="MetI-like_sf"/>
</dbReference>
<organism evidence="9 10">
    <name type="scientific">Paenibacillus chungangensis</name>
    <dbReference type="NCBI Taxonomy" id="696535"/>
    <lineage>
        <taxon>Bacteria</taxon>
        <taxon>Bacillati</taxon>
        <taxon>Bacillota</taxon>
        <taxon>Bacilli</taxon>
        <taxon>Bacillales</taxon>
        <taxon>Paenibacillaceae</taxon>
        <taxon>Paenibacillus</taxon>
    </lineage>
</organism>
<evidence type="ECO:0000256" key="3">
    <source>
        <dbReference type="ARBA" id="ARBA00022475"/>
    </source>
</evidence>
<reference evidence="10" key="1">
    <citation type="journal article" date="2019" name="Int. J. Syst. Evol. Microbiol.">
        <title>The Global Catalogue of Microorganisms (GCM) 10K type strain sequencing project: providing services to taxonomists for standard genome sequencing and annotation.</title>
        <authorList>
            <consortium name="The Broad Institute Genomics Platform"/>
            <consortium name="The Broad Institute Genome Sequencing Center for Infectious Disease"/>
            <person name="Wu L."/>
            <person name="Ma J."/>
        </authorList>
    </citation>
    <scope>NUCLEOTIDE SEQUENCE [LARGE SCALE GENOMIC DNA]</scope>
    <source>
        <strain evidence="10">CCUG 59129</strain>
    </source>
</reference>
<dbReference type="Gene3D" id="1.10.3720.10">
    <property type="entry name" value="MetI-like"/>
    <property type="match status" value="1"/>
</dbReference>
<evidence type="ECO:0000313" key="10">
    <source>
        <dbReference type="Proteomes" id="UP001596989"/>
    </source>
</evidence>
<feature type="transmembrane region" description="Helical" evidence="7">
    <location>
        <begin position="63"/>
        <end position="87"/>
    </location>
</feature>
<feature type="transmembrane region" description="Helical" evidence="7">
    <location>
        <begin position="221"/>
        <end position="242"/>
    </location>
</feature>
<proteinExistence type="inferred from homology"/>
<dbReference type="RefSeq" id="WP_377561847.1">
    <property type="nucleotide sequence ID" value="NZ_JBHTJZ010000004.1"/>
</dbReference>
<keyword evidence="3" id="KW-1003">Cell membrane</keyword>
<feature type="transmembrane region" description="Helical" evidence="7">
    <location>
        <begin position="166"/>
        <end position="189"/>
    </location>
</feature>
<dbReference type="PROSITE" id="PS50928">
    <property type="entry name" value="ABC_TM1"/>
    <property type="match status" value="1"/>
</dbReference>
<dbReference type="PANTHER" id="PTHR43227:SF11">
    <property type="entry name" value="BLL4140 PROTEIN"/>
    <property type="match status" value="1"/>
</dbReference>
<keyword evidence="5 7" id="KW-1133">Transmembrane helix</keyword>
<evidence type="ECO:0000256" key="7">
    <source>
        <dbReference type="RuleBase" id="RU363032"/>
    </source>
</evidence>
<feature type="domain" description="ABC transmembrane type-1" evidence="8">
    <location>
        <begin position="27"/>
        <end position="242"/>
    </location>
</feature>
<evidence type="ECO:0000256" key="6">
    <source>
        <dbReference type="ARBA" id="ARBA00023136"/>
    </source>
</evidence>
<sequence length="255" mass="28616">MKGIWGSSWVGMQHFEAFLSSPQFMDVLKNTLLISAYELVLFPIPVMLALLMNQLRSKRFKSLVQTITYAPHFISVVVLVGILYLFLSVRTGIVNQMLGMIGLEAINFLGEPEWFKSIFVWSGVWQNAGWGTIIYLAALTSINPEQHEAAVVDGASKLQRILNIDLPGIMPTVIVMLLLNMGHFMTVGFEKAYLLQNSLNAESSEIVQTYVYKRGILNTQFSYSAAVGLFNNVANFIILIVMNRLAKAMKQNSLW</sequence>
<evidence type="ECO:0000256" key="4">
    <source>
        <dbReference type="ARBA" id="ARBA00022692"/>
    </source>
</evidence>
<evidence type="ECO:0000256" key="5">
    <source>
        <dbReference type="ARBA" id="ARBA00022989"/>
    </source>
</evidence>
<evidence type="ECO:0000256" key="2">
    <source>
        <dbReference type="ARBA" id="ARBA00022448"/>
    </source>
</evidence>
<comment type="caution">
    <text evidence="9">The sequence shown here is derived from an EMBL/GenBank/DDBJ whole genome shotgun (WGS) entry which is preliminary data.</text>
</comment>
<dbReference type="CDD" id="cd06261">
    <property type="entry name" value="TM_PBP2"/>
    <property type="match status" value="1"/>
</dbReference>
<keyword evidence="6 7" id="KW-0472">Membrane</keyword>
<keyword evidence="4 7" id="KW-0812">Transmembrane</keyword>
<dbReference type="SUPFAM" id="SSF161098">
    <property type="entry name" value="MetI-like"/>
    <property type="match status" value="1"/>
</dbReference>
<dbReference type="InterPro" id="IPR000515">
    <property type="entry name" value="MetI-like"/>
</dbReference>
<name>A0ABW3HL09_9BACL</name>
<evidence type="ECO:0000256" key="1">
    <source>
        <dbReference type="ARBA" id="ARBA00004651"/>
    </source>
</evidence>
<dbReference type="EMBL" id="JBHTJZ010000004">
    <property type="protein sequence ID" value="MFD0958194.1"/>
    <property type="molecule type" value="Genomic_DNA"/>
</dbReference>
<accession>A0ABW3HL09</accession>